<keyword evidence="7" id="KW-0687">Ribonucleoprotein</keyword>
<dbReference type="GO" id="GO:0005840">
    <property type="term" value="C:ribosome"/>
    <property type="evidence" value="ECO:0007669"/>
    <property type="project" value="UniProtKB-KW"/>
</dbReference>
<feature type="binding site" evidence="6">
    <location>
        <position position="241"/>
    </location>
    <ligand>
        <name>S-adenosyl-L-methionine</name>
        <dbReference type="ChEBI" id="CHEBI:59789"/>
    </ligand>
</feature>
<accession>A0A1U7M7X7</accession>
<comment type="function">
    <text evidence="6">Methylates ribosomal protein L11.</text>
</comment>
<keyword evidence="3 6" id="KW-0489">Methyltransferase</keyword>
<evidence type="ECO:0000256" key="4">
    <source>
        <dbReference type="ARBA" id="ARBA00022679"/>
    </source>
</evidence>
<reference evidence="7 8" key="1">
    <citation type="submission" date="2016-02" db="EMBL/GenBank/DDBJ databases">
        <title>Genome sequence of Tissierella creatinophila DSM 6911.</title>
        <authorList>
            <person name="Poehlein A."/>
            <person name="Daniel R."/>
        </authorList>
    </citation>
    <scope>NUCLEOTIDE SEQUENCE [LARGE SCALE GENOMIC DNA]</scope>
    <source>
        <strain evidence="7 8">DSM 6911</strain>
    </source>
</reference>
<dbReference type="NCBIfam" id="TIGR00406">
    <property type="entry name" value="prmA"/>
    <property type="match status" value="1"/>
</dbReference>
<comment type="caution">
    <text evidence="7">The sequence shown here is derived from an EMBL/GenBank/DDBJ whole genome shotgun (WGS) entry which is preliminary data.</text>
</comment>
<dbReference type="HAMAP" id="MF_00735">
    <property type="entry name" value="Methyltr_PrmA"/>
    <property type="match status" value="1"/>
</dbReference>
<dbReference type="InterPro" id="IPR050078">
    <property type="entry name" value="Ribosomal_L11_MeTrfase_PrmA"/>
</dbReference>
<dbReference type="RefSeq" id="WP_075725012.1">
    <property type="nucleotide sequence ID" value="NZ_LTDM01000008.1"/>
</dbReference>
<evidence type="ECO:0000313" key="7">
    <source>
        <dbReference type="EMBL" id="OLS03385.1"/>
    </source>
</evidence>
<protein>
    <recommendedName>
        <fullName evidence="6">Ribosomal protein L11 methyltransferase</fullName>
        <shortName evidence="6">L11 Mtase</shortName>
        <ecNumber evidence="6">2.1.1.-</ecNumber>
    </recommendedName>
</protein>
<evidence type="ECO:0000256" key="5">
    <source>
        <dbReference type="ARBA" id="ARBA00022691"/>
    </source>
</evidence>
<dbReference type="OrthoDB" id="9785995at2"/>
<dbReference type="GO" id="GO:0032259">
    <property type="term" value="P:methylation"/>
    <property type="evidence" value="ECO:0007669"/>
    <property type="project" value="UniProtKB-KW"/>
</dbReference>
<evidence type="ECO:0000256" key="1">
    <source>
        <dbReference type="ARBA" id="ARBA00009741"/>
    </source>
</evidence>
<evidence type="ECO:0000256" key="3">
    <source>
        <dbReference type="ARBA" id="ARBA00022603"/>
    </source>
</evidence>
<proteinExistence type="inferred from homology"/>
<name>A0A1U7M7X7_TISCR</name>
<dbReference type="Proteomes" id="UP000186112">
    <property type="component" value="Unassembled WGS sequence"/>
</dbReference>
<dbReference type="PIRSF" id="PIRSF000401">
    <property type="entry name" value="RPL11_MTase"/>
    <property type="match status" value="1"/>
</dbReference>
<comment type="catalytic activity">
    <reaction evidence="6">
        <text>L-lysyl-[protein] + 3 S-adenosyl-L-methionine = N(6),N(6),N(6)-trimethyl-L-lysyl-[protein] + 3 S-adenosyl-L-homocysteine + 3 H(+)</text>
        <dbReference type="Rhea" id="RHEA:54192"/>
        <dbReference type="Rhea" id="RHEA-COMP:9752"/>
        <dbReference type="Rhea" id="RHEA-COMP:13826"/>
        <dbReference type="ChEBI" id="CHEBI:15378"/>
        <dbReference type="ChEBI" id="CHEBI:29969"/>
        <dbReference type="ChEBI" id="CHEBI:57856"/>
        <dbReference type="ChEBI" id="CHEBI:59789"/>
        <dbReference type="ChEBI" id="CHEBI:61961"/>
    </reaction>
</comment>
<dbReference type="CDD" id="cd02440">
    <property type="entry name" value="AdoMet_MTases"/>
    <property type="match status" value="1"/>
</dbReference>
<keyword evidence="2 6" id="KW-0963">Cytoplasm</keyword>
<dbReference type="InterPro" id="IPR004498">
    <property type="entry name" value="Ribosomal_PrmA_MeTrfase"/>
</dbReference>
<keyword evidence="8" id="KW-1185">Reference proteome</keyword>
<dbReference type="GO" id="GO:0005737">
    <property type="term" value="C:cytoplasm"/>
    <property type="evidence" value="ECO:0007669"/>
    <property type="project" value="UniProtKB-SubCell"/>
</dbReference>
<evidence type="ECO:0000256" key="2">
    <source>
        <dbReference type="ARBA" id="ARBA00022490"/>
    </source>
</evidence>
<dbReference type="PANTHER" id="PTHR43648">
    <property type="entry name" value="ELECTRON TRANSFER FLAVOPROTEIN BETA SUBUNIT LYSINE METHYLTRANSFERASE"/>
    <property type="match status" value="1"/>
</dbReference>
<dbReference type="SUPFAM" id="SSF53335">
    <property type="entry name" value="S-adenosyl-L-methionine-dependent methyltransferases"/>
    <property type="match status" value="1"/>
</dbReference>
<gene>
    <name evidence="6 7" type="primary">prmA</name>
    <name evidence="7" type="ORF">TICRE_06150</name>
</gene>
<feature type="binding site" evidence="6">
    <location>
        <position position="198"/>
    </location>
    <ligand>
        <name>S-adenosyl-L-methionine</name>
        <dbReference type="ChEBI" id="CHEBI:59789"/>
    </ligand>
</feature>
<evidence type="ECO:0000256" key="6">
    <source>
        <dbReference type="HAMAP-Rule" id="MF_00735"/>
    </source>
</evidence>
<sequence>MKWLEINATISNENEEIVAGIFYSIGANALDIEDPNDLIDLSQRKQEWDFFGIDLEGLNFDKIKIKAYFSKEEDIDSILSFLKENIEAKGLGSISTTEIEDEDYLNNWKKYFKPFKIGDNIIIKPSWEEYDEKKEDIIIDIDPGMAFGTGTHETTSLCIEALEKYIKKGDTVFDIGCGSGILSIVCAKLGAKKVVAIDLDPLCVKISKENILKNNLEDIVEVKKGDLLQVIKGKADVIVANIIAEIILNMTDSIKNYLIDGGIFISSGIILNKKDMVLEALNKNDFKIEEIKIQGEWVSIISVKN</sequence>
<keyword evidence="7" id="KW-0689">Ribosomal protein</keyword>
<dbReference type="Pfam" id="PF06325">
    <property type="entry name" value="PrmA"/>
    <property type="match status" value="1"/>
</dbReference>
<feature type="binding site" evidence="6">
    <location>
        <position position="155"/>
    </location>
    <ligand>
        <name>S-adenosyl-L-methionine</name>
        <dbReference type="ChEBI" id="CHEBI:59789"/>
    </ligand>
</feature>
<comment type="subcellular location">
    <subcellularLocation>
        <location evidence="6">Cytoplasm</location>
    </subcellularLocation>
</comment>
<dbReference type="AlphaFoldDB" id="A0A1U7M7X7"/>
<comment type="similarity">
    <text evidence="1 6">Belongs to the methyltransferase superfamily. PrmA family.</text>
</comment>
<dbReference type="InterPro" id="IPR029063">
    <property type="entry name" value="SAM-dependent_MTases_sf"/>
</dbReference>
<dbReference type="EC" id="2.1.1.-" evidence="6"/>
<evidence type="ECO:0000313" key="8">
    <source>
        <dbReference type="Proteomes" id="UP000186112"/>
    </source>
</evidence>
<dbReference type="GO" id="GO:0016279">
    <property type="term" value="F:protein-lysine N-methyltransferase activity"/>
    <property type="evidence" value="ECO:0007669"/>
    <property type="project" value="RHEA"/>
</dbReference>
<feature type="binding site" evidence="6">
    <location>
        <position position="176"/>
    </location>
    <ligand>
        <name>S-adenosyl-L-methionine</name>
        <dbReference type="ChEBI" id="CHEBI:59789"/>
    </ligand>
</feature>
<dbReference type="Gene3D" id="3.40.50.150">
    <property type="entry name" value="Vaccinia Virus protein VP39"/>
    <property type="match status" value="1"/>
</dbReference>
<keyword evidence="4 6" id="KW-0808">Transferase</keyword>
<dbReference type="PANTHER" id="PTHR43648:SF1">
    <property type="entry name" value="ELECTRON TRANSFER FLAVOPROTEIN BETA SUBUNIT LYSINE METHYLTRANSFERASE"/>
    <property type="match status" value="1"/>
</dbReference>
<keyword evidence="5 6" id="KW-0949">S-adenosyl-L-methionine</keyword>
<organism evidence="7 8">
    <name type="scientific">Tissierella creatinophila DSM 6911</name>
    <dbReference type="NCBI Taxonomy" id="1123403"/>
    <lineage>
        <taxon>Bacteria</taxon>
        <taxon>Bacillati</taxon>
        <taxon>Bacillota</taxon>
        <taxon>Tissierellia</taxon>
        <taxon>Tissierellales</taxon>
        <taxon>Tissierellaceae</taxon>
        <taxon>Tissierella</taxon>
    </lineage>
</organism>
<dbReference type="EMBL" id="LTDM01000008">
    <property type="protein sequence ID" value="OLS03385.1"/>
    <property type="molecule type" value="Genomic_DNA"/>
</dbReference>